<reference evidence="3" key="1">
    <citation type="journal article" date="2019" name="Int. J. Syst. Evol. Microbiol.">
        <title>The Global Catalogue of Microorganisms (GCM) 10K type strain sequencing project: providing services to taxonomists for standard genome sequencing and annotation.</title>
        <authorList>
            <consortium name="The Broad Institute Genomics Platform"/>
            <consortium name="The Broad Institute Genome Sequencing Center for Infectious Disease"/>
            <person name="Wu L."/>
            <person name="Ma J."/>
        </authorList>
    </citation>
    <scope>NUCLEOTIDE SEQUENCE [LARGE SCALE GENOMIC DNA]</scope>
    <source>
        <strain evidence="3">CGMCC 1.18575</strain>
    </source>
</reference>
<dbReference type="Pfam" id="PF03705">
    <property type="entry name" value="CheR_N"/>
    <property type="match status" value="1"/>
</dbReference>
<proteinExistence type="predicted"/>
<feature type="domain" description="CheR-type methyltransferase" evidence="1">
    <location>
        <begin position="28"/>
        <end position="282"/>
    </location>
</feature>
<dbReference type="Proteomes" id="UP001596113">
    <property type="component" value="Unassembled WGS sequence"/>
</dbReference>
<dbReference type="RefSeq" id="WP_378139427.1">
    <property type="nucleotide sequence ID" value="NZ_JBHSMI010000067.1"/>
</dbReference>
<dbReference type="SUPFAM" id="SSF53335">
    <property type="entry name" value="S-adenosyl-L-methionine-dependent methyltransferases"/>
    <property type="match status" value="1"/>
</dbReference>
<accession>A0ABW0I1B0</accession>
<dbReference type="InterPro" id="IPR022642">
    <property type="entry name" value="CheR_C"/>
</dbReference>
<sequence>MEMNNDSLPQTHDDEIEKLEISLLLEGVYRHYGQDFRNYSYPSIRRRIIHRMQGENVGSILGLLDKVLHDRNVMDRLFADFSINVTEMFREPSFFLAFRRKIVPQLRNYSAIRIWHAGCSTGEEAYSMAILLHEEGLYHKTMLYATDMNDKVLRQAAGRTFPLHKMQLYTRNYLQAGGEEAFSQYYSVNEDGVEFKPYLSENMIFSQHNLAIDHSFNEFHAIICRNVLIYFNESLQRRVLRLFNESLVESGYLGLGNKEGLLRAHAVSFEEVDAKEKIYRKAVESADRGTYFVERG</sequence>
<dbReference type="GO" id="GO:0008168">
    <property type="term" value="F:methyltransferase activity"/>
    <property type="evidence" value="ECO:0007669"/>
    <property type="project" value="UniProtKB-KW"/>
</dbReference>
<evidence type="ECO:0000313" key="2">
    <source>
        <dbReference type="EMBL" id="MFC5407084.1"/>
    </source>
</evidence>
<dbReference type="InterPro" id="IPR000780">
    <property type="entry name" value="CheR_MeTrfase"/>
</dbReference>
<dbReference type="PANTHER" id="PTHR24422:SF8">
    <property type="entry name" value="CHEMOTAXIS PROTEIN"/>
    <property type="match status" value="1"/>
</dbReference>
<protein>
    <submittedName>
        <fullName evidence="2">CheR family methyltransferase</fullName>
    </submittedName>
</protein>
<gene>
    <name evidence="2" type="ORF">ACFPOF_30525</name>
</gene>
<dbReference type="Gene3D" id="3.40.50.150">
    <property type="entry name" value="Vaccinia Virus protein VP39"/>
    <property type="match status" value="1"/>
</dbReference>
<dbReference type="PROSITE" id="PS50123">
    <property type="entry name" value="CHER"/>
    <property type="match status" value="1"/>
</dbReference>
<evidence type="ECO:0000259" key="1">
    <source>
        <dbReference type="PROSITE" id="PS50123"/>
    </source>
</evidence>
<keyword evidence="3" id="KW-1185">Reference proteome</keyword>
<keyword evidence="2" id="KW-0808">Transferase</keyword>
<dbReference type="PANTHER" id="PTHR24422">
    <property type="entry name" value="CHEMOTAXIS PROTEIN METHYLTRANSFERASE"/>
    <property type="match status" value="1"/>
</dbReference>
<evidence type="ECO:0000313" key="3">
    <source>
        <dbReference type="Proteomes" id="UP001596113"/>
    </source>
</evidence>
<comment type="caution">
    <text evidence="2">The sequence shown here is derived from an EMBL/GenBank/DDBJ whole genome shotgun (WGS) entry which is preliminary data.</text>
</comment>
<dbReference type="GO" id="GO:0032259">
    <property type="term" value="P:methylation"/>
    <property type="evidence" value="ECO:0007669"/>
    <property type="project" value="UniProtKB-KW"/>
</dbReference>
<dbReference type="InterPro" id="IPR022641">
    <property type="entry name" value="CheR_N"/>
</dbReference>
<dbReference type="SMART" id="SM00138">
    <property type="entry name" value="MeTrc"/>
    <property type="match status" value="1"/>
</dbReference>
<dbReference type="EMBL" id="JBHSMI010000067">
    <property type="protein sequence ID" value="MFC5407084.1"/>
    <property type="molecule type" value="Genomic_DNA"/>
</dbReference>
<name>A0ABW0I1B0_9BACL</name>
<keyword evidence="2" id="KW-0489">Methyltransferase</keyword>
<organism evidence="2 3">
    <name type="scientific">Cohnella soli</name>
    <dbReference type="NCBI Taxonomy" id="425005"/>
    <lineage>
        <taxon>Bacteria</taxon>
        <taxon>Bacillati</taxon>
        <taxon>Bacillota</taxon>
        <taxon>Bacilli</taxon>
        <taxon>Bacillales</taxon>
        <taxon>Paenibacillaceae</taxon>
        <taxon>Cohnella</taxon>
    </lineage>
</organism>
<dbReference type="Pfam" id="PF01739">
    <property type="entry name" value="CheR"/>
    <property type="match status" value="1"/>
</dbReference>
<dbReference type="SUPFAM" id="SSF47757">
    <property type="entry name" value="Chemotaxis receptor methyltransferase CheR, N-terminal domain"/>
    <property type="match status" value="1"/>
</dbReference>
<dbReference type="PRINTS" id="PR00996">
    <property type="entry name" value="CHERMTFRASE"/>
</dbReference>
<dbReference type="InterPro" id="IPR050903">
    <property type="entry name" value="Bact_Chemotaxis_MeTrfase"/>
</dbReference>
<dbReference type="InterPro" id="IPR029063">
    <property type="entry name" value="SAM-dependent_MTases_sf"/>
</dbReference>